<dbReference type="Proteomes" id="UP000239724">
    <property type="component" value="Unassembled WGS sequence"/>
</dbReference>
<dbReference type="AlphaFoldDB" id="A0A2S6NKJ2"/>
<keyword evidence="2" id="KW-1185">Reference proteome</keyword>
<comment type="caution">
    <text evidence="1">The sequence shown here is derived from an EMBL/GenBank/DDBJ whole genome shotgun (WGS) entry which is preliminary data.</text>
</comment>
<proteinExistence type="predicted"/>
<reference evidence="1 2" key="1">
    <citation type="journal article" date="2018" name="Arch. Microbiol.">
        <title>New insights into the metabolic potential of the phototrophic purple bacterium Rhodopila globiformis DSM 161(T) from its draft genome sequence and evidence for a vanadium-dependent nitrogenase.</title>
        <authorList>
            <person name="Imhoff J.F."/>
            <person name="Rahn T."/>
            <person name="Kunzel S."/>
            <person name="Neulinger S.C."/>
        </authorList>
    </citation>
    <scope>NUCLEOTIDE SEQUENCE [LARGE SCALE GENOMIC DNA]</scope>
    <source>
        <strain evidence="1 2">DSM 161</strain>
    </source>
</reference>
<protein>
    <submittedName>
        <fullName evidence="1">Uncharacterized protein</fullName>
    </submittedName>
</protein>
<name>A0A2S6NKJ2_RHOGL</name>
<sequence>MSETRDTTAAFFDLYERGEVSEDAIDDFVGAWHEAGDVGGRPLSAFLGMTADEYVVWVMNARVLPVIREARRTKQGLREAIAHYLVHLAGRTNPISTAAHAASGLPVMVHLNGLARVRLK</sequence>
<organism evidence="1 2">
    <name type="scientific">Rhodopila globiformis</name>
    <name type="common">Rhodopseudomonas globiformis</name>
    <dbReference type="NCBI Taxonomy" id="1071"/>
    <lineage>
        <taxon>Bacteria</taxon>
        <taxon>Pseudomonadati</taxon>
        <taxon>Pseudomonadota</taxon>
        <taxon>Alphaproteobacteria</taxon>
        <taxon>Acetobacterales</taxon>
        <taxon>Acetobacteraceae</taxon>
        <taxon>Rhodopila</taxon>
    </lineage>
</organism>
<dbReference type="RefSeq" id="WP_193540116.1">
    <property type="nucleotide sequence ID" value="NZ_NHRY01000071.1"/>
</dbReference>
<accession>A0A2S6NKJ2</accession>
<dbReference type="EMBL" id="NHRY01000071">
    <property type="protein sequence ID" value="PPQ35554.1"/>
    <property type="molecule type" value="Genomic_DNA"/>
</dbReference>
<evidence type="ECO:0000313" key="1">
    <source>
        <dbReference type="EMBL" id="PPQ35554.1"/>
    </source>
</evidence>
<evidence type="ECO:0000313" key="2">
    <source>
        <dbReference type="Proteomes" id="UP000239724"/>
    </source>
</evidence>
<gene>
    <name evidence="1" type="ORF">CCS01_07205</name>
</gene>